<dbReference type="EMBL" id="JACEFG010000003">
    <property type="protein sequence ID" value="MBA2176278.1"/>
    <property type="molecule type" value="Genomic_DNA"/>
</dbReference>
<dbReference type="Gene3D" id="2.40.50.140">
    <property type="entry name" value="Nucleic acid-binding proteins"/>
    <property type="match status" value="1"/>
</dbReference>
<proteinExistence type="predicted"/>
<feature type="compositionally biased region" description="Polar residues" evidence="1">
    <location>
        <begin position="92"/>
        <end position="105"/>
    </location>
</feature>
<protein>
    <submittedName>
        <fullName evidence="3">DUF3221 domain-containing protein</fullName>
    </submittedName>
</protein>
<dbReference type="InterPro" id="IPR012340">
    <property type="entry name" value="NA-bd_OB-fold"/>
</dbReference>
<dbReference type="AlphaFoldDB" id="A0A838CWG7"/>
<dbReference type="PROSITE" id="PS51257">
    <property type="entry name" value="PROKAR_LIPOPROTEIN"/>
    <property type="match status" value="1"/>
</dbReference>
<accession>A0A838CWG7</accession>
<dbReference type="Proteomes" id="UP000571017">
    <property type="component" value="Unassembled WGS sequence"/>
</dbReference>
<gene>
    <name evidence="3" type="ORF">H0266_15375</name>
</gene>
<keyword evidence="2" id="KW-0732">Signal</keyword>
<dbReference type="Pfam" id="PF11518">
    <property type="entry name" value="DUF3221"/>
    <property type="match status" value="1"/>
</dbReference>
<evidence type="ECO:0000256" key="1">
    <source>
        <dbReference type="SAM" id="MobiDB-lite"/>
    </source>
</evidence>
<reference evidence="3 4" key="1">
    <citation type="journal article" date="2004" name="Extremophiles">
        <title>Halobacillus locisalis sp. nov., a halophilic bacterium isolated from a marine solar saltern of the Yellow Sea in Korea.</title>
        <authorList>
            <person name="Yoon J.H."/>
            <person name="Kang K.H."/>
            <person name="Oh T.K."/>
            <person name="Park Y.H."/>
        </authorList>
    </citation>
    <scope>NUCLEOTIDE SEQUENCE [LARGE SCALE GENOMIC DNA]</scope>
    <source>
        <strain evidence="3 4">KCTC 3788</strain>
    </source>
</reference>
<organism evidence="3 4">
    <name type="scientific">Halobacillus locisalis</name>
    <dbReference type="NCBI Taxonomy" id="220753"/>
    <lineage>
        <taxon>Bacteria</taxon>
        <taxon>Bacillati</taxon>
        <taxon>Bacillota</taxon>
        <taxon>Bacilli</taxon>
        <taxon>Bacillales</taxon>
        <taxon>Bacillaceae</taxon>
        <taxon>Halobacillus</taxon>
    </lineage>
</organism>
<comment type="caution">
    <text evidence="3">The sequence shown here is derived from an EMBL/GenBank/DDBJ whole genome shotgun (WGS) entry which is preliminary data.</text>
</comment>
<evidence type="ECO:0000313" key="4">
    <source>
        <dbReference type="Proteomes" id="UP000571017"/>
    </source>
</evidence>
<sequence length="113" mass="12948">MKRYLLLFALLLFLTVGCSSMEKNEGVIIDKRPSNENTQLLVVPGVSEDDFKNKTERELIELAKENEGAYYYVTNEEHENLEVGTKVSIQWNGTEAESNPPQRTAQRLEVQEE</sequence>
<keyword evidence="4" id="KW-1185">Reference proteome</keyword>
<feature type="region of interest" description="Disordered" evidence="1">
    <location>
        <begin position="92"/>
        <end position="113"/>
    </location>
</feature>
<evidence type="ECO:0000313" key="3">
    <source>
        <dbReference type="EMBL" id="MBA2176278.1"/>
    </source>
</evidence>
<evidence type="ECO:0000256" key="2">
    <source>
        <dbReference type="SAM" id="SignalP"/>
    </source>
</evidence>
<name>A0A838CWG7_9BACI</name>
<dbReference type="RefSeq" id="WP_181473309.1">
    <property type="nucleotide sequence ID" value="NZ_JACEFG010000003.1"/>
</dbReference>
<dbReference type="InterPro" id="IPR021598">
    <property type="entry name" value="DUF3221"/>
</dbReference>
<feature type="signal peptide" evidence="2">
    <location>
        <begin position="1"/>
        <end position="20"/>
    </location>
</feature>
<feature type="chain" id="PRO_5038578799" evidence="2">
    <location>
        <begin position="21"/>
        <end position="113"/>
    </location>
</feature>